<gene>
    <name evidence="2" type="ORF">D5086_0000113520</name>
</gene>
<feature type="compositionally biased region" description="Low complexity" evidence="1">
    <location>
        <begin position="97"/>
        <end position="106"/>
    </location>
</feature>
<organism evidence="2">
    <name type="scientific">Populus alba</name>
    <name type="common">White poplar</name>
    <dbReference type="NCBI Taxonomy" id="43335"/>
    <lineage>
        <taxon>Eukaryota</taxon>
        <taxon>Viridiplantae</taxon>
        <taxon>Streptophyta</taxon>
        <taxon>Embryophyta</taxon>
        <taxon>Tracheophyta</taxon>
        <taxon>Spermatophyta</taxon>
        <taxon>Magnoliopsida</taxon>
        <taxon>eudicotyledons</taxon>
        <taxon>Gunneridae</taxon>
        <taxon>Pentapetalae</taxon>
        <taxon>rosids</taxon>
        <taxon>fabids</taxon>
        <taxon>Malpighiales</taxon>
        <taxon>Salicaceae</taxon>
        <taxon>Saliceae</taxon>
        <taxon>Populus</taxon>
    </lineage>
</organism>
<reference evidence="2" key="1">
    <citation type="submission" date="2018-10" db="EMBL/GenBank/DDBJ databases">
        <title>Population genomic analysis revealed the cold adaptation of white poplar.</title>
        <authorList>
            <person name="Liu Y.-J."/>
        </authorList>
    </citation>
    <scope>NUCLEOTIDE SEQUENCE [LARGE SCALE GENOMIC DNA]</scope>
    <source>
        <strain evidence="2">PAL-ZL1</strain>
    </source>
</reference>
<dbReference type="AlphaFoldDB" id="A0A4U5QBZ5"/>
<accession>A0A4U5QBZ5</accession>
<dbReference type="EMBL" id="RCHU01000324">
    <property type="protein sequence ID" value="TKS07439.1"/>
    <property type="molecule type" value="Genomic_DNA"/>
</dbReference>
<feature type="region of interest" description="Disordered" evidence="1">
    <location>
        <begin position="1"/>
        <end position="171"/>
    </location>
</feature>
<sequence>MEAPPDEESPYFFSSPAMSEKGDLSIFEGGPRAVGRDPRSPSPFEFSSSPSAAFPPTPDKFASVSSNNAHNTDLPSTNRRSALLHSTPSGGNSSAVPLLSQPTTQAPLPPTASPSSPISSSPSAPKLSRGSSGLQHSYLSRQSCRSKKKERTCNSSTGHLLHRRRQRKPKK</sequence>
<comment type="caution">
    <text evidence="2">The sequence shown here is derived from an EMBL/GenBank/DDBJ whole genome shotgun (WGS) entry which is preliminary data.</text>
</comment>
<feature type="compositionally biased region" description="Low complexity" evidence="1">
    <location>
        <begin position="113"/>
        <end position="125"/>
    </location>
</feature>
<protein>
    <submittedName>
        <fullName evidence="2">Uncharacterized protein</fullName>
    </submittedName>
</protein>
<feature type="compositionally biased region" description="Basic residues" evidence="1">
    <location>
        <begin position="160"/>
        <end position="171"/>
    </location>
</feature>
<proteinExistence type="predicted"/>
<evidence type="ECO:0000313" key="2">
    <source>
        <dbReference type="EMBL" id="TKS07439.1"/>
    </source>
</evidence>
<feature type="compositionally biased region" description="Low complexity" evidence="1">
    <location>
        <begin position="42"/>
        <end position="52"/>
    </location>
</feature>
<evidence type="ECO:0000256" key="1">
    <source>
        <dbReference type="SAM" id="MobiDB-lite"/>
    </source>
</evidence>
<name>A0A4U5QBZ5_POPAL</name>
<feature type="compositionally biased region" description="Polar residues" evidence="1">
    <location>
        <begin position="63"/>
        <end position="95"/>
    </location>
</feature>
<feature type="compositionally biased region" description="Polar residues" evidence="1">
    <location>
        <begin position="129"/>
        <end position="143"/>
    </location>
</feature>